<keyword evidence="2" id="KW-0812">Transmembrane</keyword>
<organism evidence="3 4">
    <name type="scientific">Streptomyces thermocarboxydovorans</name>
    <dbReference type="NCBI Taxonomy" id="59298"/>
    <lineage>
        <taxon>Bacteria</taxon>
        <taxon>Bacillati</taxon>
        <taxon>Actinomycetota</taxon>
        <taxon>Actinomycetes</taxon>
        <taxon>Kitasatosporales</taxon>
        <taxon>Streptomycetaceae</taxon>
        <taxon>Streptomyces</taxon>
    </lineage>
</organism>
<keyword evidence="2" id="KW-1133">Transmembrane helix</keyword>
<comment type="caution">
    <text evidence="3">The sequence shown here is derived from an EMBL/GenBank/DDBJ whole genome shotgun (WGS) entry which is preliminary data.</text>
</comment>
<keyword evidence="2" id="KW-0472">Membrane</keyword>
<proteinExistence type="predicted"/>
<accession>A0ABN1HY92</accession>
<feature type="region of interest" description="Disordered" evidence="1">
    <location>
        <begin position="89"/>
        <end position="122"/>
    </location>
</feature>
<reference evidence="3 4" key="1">
    <citation type="journal article" date="2019" name="Int. J. Syst. Evol. Microbiol.">
        <title>The Global Catalogue of Microorganisms (GCM) 10K type strain sequencing project: providing services to taxonomists for standard genome sequencing and annotation.</title>
        <authorList>
            <consortium name="The Broad Institute Genomics Platform"/>
            <consortium name="The Broad Institute Genome Sequencing Center for Infectious Disease"/>
            <person name="Wu L."/>
            <person name="Ma J."/>
        </authorList>
    </citation>
    <scope>NUCLEOTIDE SEQUENCE [LARGE SCALE GENOMIC DNA]</scope>
    <source>
        <strain evidence="3 4">JCM 10367</strain>
    </source>
</reference>
<keyword evidence="4" id="KW-1185">Reference proteome</keyword>
<feature type="transmembrane region" description="Helical" evidence="2">
    <location>
        <begin position="24"/>
        <end position="41"/>
    </location>
</feature>
<sequence length="157" mass="17348">MLLAGGGNDLVATRLHLSINTVTWAVRVAVFVVPAVVFVITRRICLGLQLRDLELVEHGRETGVIKRLPHGEYVEVRRPLDQARRYTLTAHPAARRGGGAGPDRPSARDTVRTGSGVRLTRGRPTVARAASPGRVVLRNHARSRHTRLELRRYTGSR</sequence>
<dbReference type="Proteomes" id="UP001500724">
    <property type="component" value="Unassembled WGS sequence"/>
</dbReference>
<dbReference type="EMBL" id="BAAAGU010000118">
    <property type="protein sequence ID" value="GAA0672770.1"/>
    <property type="molecule type" value="Genomic_DNA"/>
</dbReference>
<evidence type="ECO:0000313" key="4">
    <source>
        <dbReference type="Proteomes" id="UP001500724"/>
    </source>
</evidence>
<evidence type="ECO:0000313" key="3">
    <source>
        <dbReference type="EMBL" id="GAA0672770.1"/>
    </source>
</evidence>
<evidence type="ECO:0000256" key="2">
    <source>
        <dbReference type="SAM" id="Phobius"/>
    </source>
</evidence>
<evidence type="ECO:0000256" key="1">
    <source>
        <dbReference type="SAM" id="MobiDB-lite"/>
    </source>
</evidence>
<name>A0ABN1HY92_9ACTN</name>
<gene>
    <name evidence="3" type="ORF">GCM10009535_60430</name>
</gene>
<protein>
    <submittedName>
        <fullName evidence="3">Uncharacterized protein</fullName>
    </submittedName>
</protein>